<dbReference type="InterPro" id="IPR041164">
    <property type="entry name" value="LDcluster4"/>
</dbReference>
<dbReference type="EMBL" id="LAHO01000003">
    <property type="protein sequence ID" value="KKO46569.1"/>
    <property type="molecule type" value="Genomic_DNA"/>
</dbReference>
<proteinExistence type="predicted"/>
<name>A0A0M2V819_9GAMM</name>
<dbReference type="STRING" id="336831.WG68_04505"/>
<dbReference type="PANTHER" id="PTHR43393">
    <property type="entry name" value="CYTOKININ RIBOSIDE 5'-MONOPHOSPHATE PHOSPHORIBOHYDROLASE"/>
    <property type="match status" value="1"/>
</dbReference>
<evidence type="ECO:0000313" key="1">
    <source>
        <dbReference type="EMBL" id="KKO46569.1"/>
    </source>
</evidence>
<dbReference type="InterPro" id="IPR005268">
    <property type="entry name" value="CHP00725"/>
</dbReference>
<gene>
    <name evidence="1" type="ORF">WG68_04505</name>
</gene>
<dbReference type="OrthoDB" id="5950217at2"/>
<dbReference type="Proteomes" id="UP000034228">
    <property type="component" value="Unassembled WGS sequence"/>
</dbReference>
<dbReference type="Gene3D" id="3.40.50.450">
    <property type="match status" value="1"/>
</dbReference>
<dbReference type="PATRIC" id="fig|336831.14.peg.3215"/>
<dbReference type="AlphaFoldDB" id="A0A0M2V819"/>
<dbReference type="Pfam" id="PF18306">
    <property type="entry name" value="LDcluster4"/>
    <property type="match status" value="1"/>
</dbReference>
<reference evidence="1 2" key="1">
    <citation type="submission" date="2015-03" db="EMBL/GenBank/DDBJ databases">
        <title>Draft genome sequences of two protease-producing strains of Arsukibacterium isolated from two cold and alkaline environments.</title>
        <authorList>
            <person name="Lylloff J.E."/>
            <person name="Skov L.B."/>
            <person name="Jepsen M."/>
            <person name="Hallin P.F."/>
            <person name="Sorensen S.J."/>
            <person name="Stougaard P."/>
            <person name="Glaring M.A."/>
        </authorList>
    </citation>
    <scope>NUCLEOTIDE SEQUENCE [LARGE SCALE GENOMIC DNA]</scope>
    <source>
        <strain evidence="1 2">GCM72</strain>
    </source>
</reference>
<organism evidence="1 2">
    <name type="scientific">Arsukibacterium ikkense</name>
    <dbReference type="NCBI Taxonomy" id="336831"/>
    <lineage>
        <taxon>Bacteria</taxon>
        <taxon>Pseudomonadati</taxon>
        <taxon>Pseudomonadota</taxon>
        <taxon>Gammaproteobacteria</taxon>
        <taxon>Chromatiales</taxon>
        <taxon>Chromatiaceae</taxon>
        <taxon>Arsukibacterium</taxon>
    </lineage>
</organism>
<dbReference type="NCBIfam" id="TIGR00725">
    <property type="entry name" value="TIGR00725 family protein"/>
    <property type="match status" value="1"/>
</dbReference>
<evidence type="ECO:0000313" key="2">
    <source>
        <dbReference type="Proteomes" id="UP000034228"/>
    </source>
</evidence>
<dbReference type="PANTHER" id="PTHR43393:SF3">
    <property type="entry name" value="LYSINE DECARBOXYLASE-LIKE PROTEIN"/>
    <property type="match status" value="1"/>
</dbReference>
<dbReference type="GO" id="GO:0005829">
    <property type="term" value="C:cytosol"/>
    <property type="evidence" value="ECO:0007669"/>
    <property type="project" value="TreeGrafter"/>
</dbReference>
<comment type="caution">
    <text evidence="1">The sequence shown here is derived from an EMBL/GenBank/DDBJ whole genome shotgun (WGS) entry which is preliminary data.</text>
</comment>
<accession>A0A0M2V819</accession>
<evidence type="ECO:0008006" key="3">
    <source>
        <dbReference type="Google" id="ProtNLM"/>
    </source>
</evidence>
<protein>
    <recommendedName>
        <fullName evidence="3">TIGR00725 family protein</fullName>
    </recommendedName>
</protein>
<dbReference type="RefSeq" id="WP_046556458.1">
    <property type="nucleotide sequence ID" value="NZ_LAHO01000003.1"/>
</dbReference>
<dbReference type="InterPro" id="IPR052341">
    <property type="entry name" value="LOG_family_nucleotidases"/>
</dbReference>
<sequence length="191" mass="20095">MTNNNNKLFRSKQVSLVGNARILDPVIRELSSELGMLIAKNGYSLVCGGLGGVMEAACRGFKQCAETSGVTVGILPSFDAAQANEYIDIVIPTGLDVGRNQLVVASGFATIVIGGGAGTLSEVALASQINKPVILLKGSGGWADKITDDYLDQRENARVYHAHSVSEVITLLKVLETHTDKSGVIGSGHNR</sequence>
<dbReference type="SUPFAM" id="SSF102405">
    <property type="entry name" value="MCP/YpsA-like"/>
    <property type="match status" value="1"/>
</dbReference>
<keyword evidence="2" id="KW-1185">Reference proteome</keyword>